<sequence>MGGWEHDETIQEAAIRFKSKTHQDEFNPEGCSGAAMFAMSAEEELESWPEQSTRNRKWLTVTEAADSYRYPWTRALIEGFATWRYESTDTERK</sequence>
<evidence type="ECO:0000256" key="2">
    <source>
        <dbReference type="ARBA" id="ARBA00022801"/>
    </source>
</evidence>
<evidence type="ECO:0000313" key="3">
    <source>
        <dbReference type="EMBL" id="CAA0838891.1"/>
    </source>
</evidence>
<keyword evidence="2 3" id="KW-0378">Hydrolase</keyword>
<dbReference type="EMBL" id="CACSLK010031421">
    <property type="protein sequence ID" value="CAA0838891.1"/>
    <property type="molecule type" value="Genomic_DNA"/>
</dbReference>
<name>A0A9N7RPS4_STRHE</name>
<keyword evidence="1" id="KW-0479">Metal-binding</keyword>
<dbReference type="Proteomes" id="UP001153555">
    <property type="component" value="Unassembled WGS sequence"/>
</dbReference>
<accession>A0A9N7RPS4</accession>
<dbReference type="GO" id="GO:0046872">
    <property type="term" value="F:metal ion binding"/>
    <property type="evidence" value="ECO:0007669"/>
    <property type="project" value="UniProtKB-KW"/>
</dbReference>
<dbReference type="Gene3D" id="3.90.79.10">
    <property type="entry name" value="Nucleoside Triphosphate Pyrophosphohydrolase"/>
    <property type="match status" value="1"/>
</dbReference>
<gene>
    <name evidence="3" type="ORF">SHERM_05464</name>
</gene>
<dbReference type="GO" id="GO:0005737">
    <property type="term" value="C:cytoplasm"/>
    <property type="evidence" value="ECO:0007669"/>
    <property type="project" value="TreeGrafter"/>
</dbReference>
<protein>
    <submittedName>
        <fullName evidence="3">Nudix hydrolase 16- mitochondrial</fullName>
    </submittedName>
</protein>
<keyword evidence="4" id="KW-1185">Reference proteome</keyword>
<dbReference type="OrthoDB" id="2011998at2759"/>
<dbReference type="AlphaFoldDB" id="A0A9N7RPS4"/>
<dbReference type="GO" id="GO:0016787">
    <property type="term" value="F:hydrolase activity"/>
    <property type="evidence" value="ECO:0007669"/>
    <property type="project" value="UniProtKB-KW"/>
</dbReference>
<evidence type="ECO:0000313" key="4">
    <source>
        <dbReference type="Proteomes" id="UP001153555"/>
    </source>
</evidence>
<reference evidence="3" key="1">
    <citation type="submission" date="2019-12" db="EMBL/GenBank/DDBJ databases">
        <authorList>
            <person name="Scholes J."/>
        </authorList>
    </citation>
    <scope>NUCLEOTIDE SEQUENCE</scope>
</reference>
<dbReference type="SUPFAM" id="SSF55811">
    <property type="entry name" value="Nudix"/>
    <property type="match status" value="1"/>
</dbReference>
<organism evidence="3 4">
    <name type="scientific">Striga hermonthica</name>
    <name type="common">Purple witchweed</name>
    <name type="synonym">Buchnera hermonthica</name>
    <dbReference type="NCBI Taxonomy" id="68872"/>
    <lineage>
        <taxon>Eukaryota</taxon>
        <taxon>Viridiplantae</taxon>
        <taxon>Streptophyta</taxon>
        <taxon>Embryophyta</taxon>
        <taxon>Tracheophyta</taxon>
        <taxon>Spermatophyta</taxon>
        <taxon>Magnoliopsida</taxon>
        <taxon>eudicotyledons</taxon>
        <taxon>Gunneridae</taxon>
        <taxon>Pentapetalae</taxon>
        <taxon>asterids</taxon>
        <taxon>lamiids</taxon>
        <taxon>Lamiales</taxon>
        <taxon>Orobanchaceae</taxon>
        <taxon>Buchnereae</taxon>
        <taxon>Striga</taxon>
    </lineage>
</organism>
<dbReference type="InterPro" id="IPR015797">
    <property type="entry name" value="NUDIX_hydrolase-like_dom_sf"/>
</dbReference>
<dbReference type="GO" id="GO:0005634">
    <property type="term" value="C:nucleus"/>
    <property type="evidence" value="ECO:0007669"/>
    <property type="project" value="TreeGrafter"/>
</dbReference>
<evidence type="ECO:0000256" key="1">
    <source>
        <dbReference type="ARBA" id="ARBA00022723"/>
    </source>
</evidence>
<dbReference type="PANTHER" id="PTHR12629:SF0">
    <property type="entry name" value="DIPHOSPHOINOSITOL-POLYPHOSPHATE DIPHOSPHATASE"/>
    <property type="match status" value="1"/>
</dbReference>
<dbReference type="PANTHER" id="PTHR12629">
    <property type="entry name" value="DIPHOSPHOINOSITOL POLYPHOSPHATE PHOSPHOHYDROLASE"/>
    <property type="match status" value="1"/>
</dbReference>
<proteinExistence type="predicted"/>
<comment type="caution">
    <text evidence="3">The sequence shown here is derived from an EMBL/GenBank/DDBJ whole genome shotgun (WGS) entry which is preliminary data.</text>
</comment>